<evidence type="ECO:0000313" key="2">
    <source>
        <dbReference type="Proteomes" id="UP000236910"/>
    </source>
</evidence>
<sequence length="158" mass="19010">MITEEYWKQKEKEFEYPDPNNPDYSMVEWDCYVFHGFGNPVPEERFRESVRKNLKTGKYEVYRHHWFKPGKWIEDPWDEVIFTSRSLEEAWKYAEQDRDRMLYGKQPGKKIYGVGHCKRCGRRLTDPKSIERGYGPKCWEKIKSEVDKNITLSKTGGE</sequence>
<dbReference type="AlphaFoldDB" id="A0A2J6X741"/>
<organism evidence="1 2">
    <name type="scientific">Caldisericum exile</name>
    <dbReference type="NCBI Taxonomy" id="693075"/>
    <lineage>
        <taxon>Bacteria</taxon>
        <taxon>Pseudomonadati</taxon>
        <taxon>Caldisericota/Cryosericota group</taxon>
        <taxon>Caldisericota</taxon>
        <taxon>Caldisericia</taxon>
        <taxon>Caldisericales</taxon>
        <taxon>Caldisericaceae</taxon>
        <taxon>Caldisericum</taxon>
    </lineage>
</organism>
<dbReference type="InterPro" id="IPR046053">
    <property type="entry name" value="DUF6011"/>
</dbReference>
<comment type="caution">
    <text evidence="1">The sequence shown here is derived from an EMBL/GenBank/DDBJ whole genome shotgun (WGS) entry which is preliminary data.</text>
</comment>
<dbReference type="EMBL" id="PNIX01000175">
    <property type="protein sequence ID" value="PMP82785.1"/>
    <property type="molecule type" value="Genomic_DNA"/>
</dbReference>
<accession>A0A2J6X741</accession>
<proteinExistence type="predicted"/>
<dbReference type="Pfam" id="PF19474">
    <property type="entry name" value="DUF6011"/>
    <property type="match status" value="1"/>
</dbReference>
<gene>
    <name evidence="1" type="ORF">C0175_03020</name>
</gene>
<reference evidence="1 2" key="1">
    <citation type="submission" date="2018-01" db="EMBL/GenBank/DDBJ databases">
        <title>Metagenomic assembled genomes from two thermal pools in the Uzon Caldera, Kamchatka, Russia.</title>
        <authorList>
            <person name="Wilkins L."/>
            <person name="Ettinger C."/>
        </authorList>
    </citation>
    <scope>NUCLEOTIDE SEQUENCE [LARGE SCALE GENOMIC DNA]</scope>
    <source>
        <strain evidence="1">ARK-10</strain>
    </source>
</reference>
<protein>
    <submittedName>
        <fullName evidence="1">Uncharacterized protein</fullName>
    </submittedName>
</protein>
<dbReference type="Proteomes" id="UP000236910">
    <property type="component" value="Unassembled WGS sequence"/>
</dbReference>
<evidence type="ECO:0000313" key="1">
    <source>
        <dbReference type="EMBL" id="PMP82785.1"/>
    </source>
</evidence>
<name>A0A2J6X741_9BACT</name>